<dbReference type="GO" id="GO:0006301">
    <property type="term" value="P:DNA damage tolerance"/>
    <property type="evidence" value="ECO:0007669"/>
    <property type="project" value="InterPro"/>
</dbReference>
<dbReference type="PROSITE" id="PS50089">
    <property type="entry name" value="ZF_RING_2"/>
    <property type="match status" value="1"/>
</dbReference>
<evidence type="ECO:0000256" key="1">
    <source>
        <dbReference type="ARBA" id="ARBA00000900"/>
    </source>
</evidence>
<feature type="region of interest" description="Disordered" evidence="21">
    <location>
        <begin position="105"/>
        <end position="192"/>
    </location>
</feature>
<evidence type="ECO:0000256" key="20">
    <source>
        <dbReference type="RuleBase" id="RU368093"/>
    </source>
</evidence>
<dbReference type="Gene3D" id="3.30.40.10">
    <property type="entry name" value="Zinc/RING finger domain, C3HC4 (zinc finger)"/>
    <property type="match status" value="1"/>
</dbReference>
<dbReference type="Pfam" id="PF13923">
    <property type="entry name" value="zf-C3HC4_2"/>
    <property type="match status" value="1"/>
</dbReference>
<evidence type="ECO:0000256" key="14">
    <source>
        <dbReference type="ARBA" id="ARBA00023204"/>
    </source>
</evidence>
<dbReference type="GeneID" id="27360705"/>
<gene>
    <name evidence="25" type="ORF">PV06_08631</name>
</gene>
<feature type="compositionally biased region" description="Acidic residues" evidence="21">
    <location>
        <begin position="162"/>
        <end position="175"/>
    </location>
</feature>
<feature type="compositionally biased region" description="Basic and acidic residues" evidence="21">
    <location>
        <begin position="176"/>
        <end position="185"/>
    </location>
</feature>
<evidence type="ECO:0000256" key="7">
    <source>
        <dbReference type="ARBA" id="ARBA00022679"/>
    </source>
</evidence>
<feature type="domain" description="RING-type" evidence="22">
    <location>
        <begin position="30"/>
        <end position="68"/>
    </location>
</feature>
<dbReference type="InterPro" id="IPR013083">
    <property type="entry name" value="Znf_RING/FYVE/PHD"/>
</dbReference>
<dbReference type="PANTHER" id="PTHR14134">
    <property type="entry name" value="E3 UBIQUITIN-PROTEIN LIGASE RAD18"/>
    <property type="match status" value="1"/>
</dbReference>
<dbReference type="GO" id="GO:0061630">
    <property type="term" value="F:ubiquitin protein ligase activity"/>
    <property type="evidence" value="ECO:0007669"/>
    <property type="project" value="UniProtKB-UniRule"/>
</dbReference>
<dbReference type="PANTHER" id="PTHR14134:SF2">
    <property type="entry name" value="E3 UBIQUITIN-PROTEIN LIGASE RAD18"/>
    <property type="match status" value="1"/>
</dbReference>
<evidence type="ECO:0000256" key="12">
    <source>
        <dbReference type="ARBA" id="ARBA00022833"/>
    </source>
</evidence>
<evidence type="ECO:0000313" key="26">
    <source>
        <dbReference type="Proteomes" id="UP000053342"/>
    </source>
</evidence>
<evidence type="ECO:0000256" key="9">
    <source>
        <dbReference type="ARBA" id="ARBA00022763"/>
    </source>
</evidence>
<dbReference type="InterPro" id="IPR001841">
    <property type="entry name" value="Znf_RING"/>
</dbReference>
<evidence type="ECO:0000256" key="3">
    <source>
        <dbReference type="ARBA" id="ARBA00004906"/>
    </source>
</evidence>
<dbReference type="InterPro" id="IPR004580">
    <property type="entry name" value="Rad18_fungi"/>
</dbReference>
<evidence type="ECO:0000259" key="23">
    <source>
        <dbReference type="PROSITE" id="PS50800"/>
    </source>
</evidence>
<evidence type="ECO:0000256" key="6">
    <source>
        <dbReference type="ARBA" id="ARBA00015551"/>
    </source>
</evidence>
<dbReference type="OrthoDB" id="9049620at2759"/>
<feature type="compositionally biased region" description="Polar residues" evidence="21">
    <location>
        <begin position="423"/>
        <end position="432"/>
    </location>
</feature>
<dbReference type="EMBL" id="KN847340">
    <property type="protein sequence ID" value="KIW38792.1"/>
    <property type="molecule type" value="Genomic_DNA"/>
</dbReference>
<feature type="region of interest" description="Disordered" evidence="21">
    <location>
        <begin position="411"/>
        <end position="480"/>
    </location>
</feature>
<accession>A0A0D2BMU7</accession>
<evidence type="ECO:0000256" key="16">
    <source>
        <dbReference type="ARBA" id="ARBA00054102"/>
    </source>
</evidence>
<dbReference type="SMART" id="SM00513">
    <property type="entry name" value="SAP"/>
    <property type="match status" value="1"/>
</dbReference>
<dbReference type="SMART" id="SM00184">
    <property type="entry name" value="RING"/>
    <property type="match status" value="1"/>
</dbReference>
<keyword evidence="8 20" id="KW-0479">Metal-binding</keyword>
<dbReference type="AlphaFoldDB" id="A0A0D2BMU7"/>
<comment type="similarity">
    <text evidence="4 20">Belongs to the RAD18 family.</text>
</comment>
<keyword evidence="10 18" id="KW-0863">Zinc-finger</keyword>
<feature type="domain" description="SAP" evidence="23">
    <location>
        <begin position="264"/>
        <end position="298"/>
    </location>
</feature>
<dbReference type="RefSeq" id="XP_016259008.1">
    <property type="nucleotide sequence ID" value="XM_016409986.1"/>
</dbReference>
<dbReference type="SMART" id="SM00734">
    <property type="entry name" value="ZnF_Rad18"/>
    <property type="match status" value="1"/>
</dbReference>
<dbReference type="GO" id="GO:0006513">
    <property type="term" value="P:protein monoubiquitination"/>
    <property type="evidence" value="ECO:0007669"/>
    <property type="project" value="InterPro"/>
</dbReference>
<reference evidence="25 26" key="1">
    <citation type="submission" date="2015-01" db="EMBL/GenBank/DDBJ databases">
        <title>The Genome Sequence of Exophiala oligosperma CBS72588.</title>
        <authorList>
            <consortium name="The Broad Institute Genomics Platform"/>
            <person name="Cuomo C."/>
            <person name="de Hoog S."/>
            <person name="Gorbushina A."/>
            <person name="Stielow B."/>
            <person name="Teixiera M."/>
            <person name="Abouelleil A."/>
            <person name="Chapman S.B."/>
            <person name="Priest M."/>
            <person name="Young S.K."/>
            <person name="Wortman J."/>
            <person name="Nusbaum C."/>
            <person name="Birren B."/>
        </authorList>
    </citation>
    <scope>NUCLEOTIDE SEQUENCE [LARGE SCALE GENOMIC DNA]</scope>
    <source>
        <strain evidence="25 26">CBS 72588</strain>
    </source>
</reference>
<evidence type="ECO:0000256" key="15">
    <source>
        <dbReference type="ARBA" id="ARBA00023242"/>
    </source>
</evidence>
<evidence type="ECO:0000259" key="22">
    <source>
        <dbReference type="PROSITE" id="PS50089"/>
    </source>
</evidence>
<feature type="domain" description="UBZ4-type" evidence="24">
    <location>
        <begin position="194"/>
        <end position="221"/>
    </location>
</feature>
<keyword evidence="13 20" id="KW-0238">DNA-binding</keyword>
<evidence type="ECO:0000256" key="18">
    <source>
        <dbReference type="PROSITE-ProRule" id="PRU00175"/>
    </source>
</evidence>
<dbReference type="InterPro" id="IPR017907">
    <property type="entry name" value="Znf_RING_CS"/>
</dbReference>
<keyword evidence="26" id="KW-1185">Reference proteome</keyword>
<dbReference type="InterPro" id="IPR039577">
    <property type="entry name" value="Rad18"/>
</dbReference>
<evidence type="ECO:0000256" key="11">
    <source>
        <dbReference type="ARBA" id="ARBA00022786"/>
    </source>
</evidence>
<keyword evidence="15 20" id="KW-0539">Nucleus</keyword>
<evidence type="ECO:0000259" key="24">
    <source>
        <dbReference type="PROSITE" id="PS51908"/>
    </source>
</evidence>
<organism evidence="25 26">
    <name type="scientific">Exophiala oligosperma</name>
    <dbReference type="NCBI Taxonomy" id="215243"/>
    <lineage>
        <taxon>Eukaryota</taxon>
        <taxon>Fungi</taxon>
        <taxon>Dikarya</taxon>
        <taxon>Ascomycota</taxon>
        <taxon>Pezizomycotina</taxon>
        <taxon>Eurotiomycetes</taxon>
        <taxon>Chaetothyriomycetidae</taxon>
        <taxon>Chaetothyriales</taxon>
        <taxon>Herpotrichiellaceae</taxon>
        <taxon>Exophiala</taxon>
    </lineage>
</organism>
<dbReference type="InterPro" id="IPR006642">
    <property type="entry name" value="Rad18_UBZ4"/>
</dbReference>
<comment type="pathway">
    <text evidence="3 20">Protein modification; protein ubiquitination.</text>
</comment>
<evidence type="ECO:0000256" key="2">
    <source>
        <dbReference type="ARBA" id="ARBA00004123"/>
    </source>
</evidence>
<dbReference type="GO" id="GO:0008270">
    <property type="term" value="F:zinc ion binding"/>
    <property type="evidence" value="ECO:0007669"/>
    <property type="project" value="UniProtKB-KW"/>
</dbReference>
<dbReference type="GO" id="GO:0005634">
    <property type="term" value="C:nucleus"/>
    <property type="evidence" value="ECO:0007669"/>
    <property type="project" value="UniProtKB-SubCell"/>
</dbReference>
<evidence type="ECO:0000256" key="8">
    <source>
        <dbReference type="ARBA" id="ARBA00022723"/>
    </source>
</evidence>
<name>A0A0D2BMU7_9EURO</name>
<evidence type="ECO:0000256" key="5">
    <source>
        <dbReference type="ARBA" id="ARBA00012483"/>
    </source>
</evidence>
<keyword evidence="11 20" id="KW-0833">Ubl conjugation pathway</keyword>
<comment type="subunit">
    <text evidence="17 20">Interacts with E2 UBC2, forming a complex with ubiquitin ligase activity.</text>
</comment>
<dbReference type="NCBIfam" id="TIGR00599">
    <property type="entry name" value="rad18"/>
    <property type="match status" value="1"/>
</dbReference>
<feature type="compositionally biased region" description="Basic and acidic residues" evidence="21">
    <location>
        <begin position="133"/>
        <end position="147"/>
    </location>
</feature>
<evidence type="ECO:0000256" key="4">
    <source>
        <dbReference type="ARBA" id="ARBA00009506"/>
    </source>
</evidence>
<dbReference type="SUPFAM" id="SSF57850">
    <property type="entry name" value="RING/U-box"/>
    <property type="match status" value="1"/>
</dbReference>
<keyword evidence="9 19" id="KW-0227">DNA damage</keyword>
<feature type="compositionally biased region" description="Polar residues" evidence="21">
    <location>
        <begin position="149"/>
        <end position="161"/>
    </location>
</feature>
<dbReference type="FunFam" id="3.30.40.10:FF:000172">
    <property type="entry name" value="E3 ubiquitin-protein ligase RAD18"/>
    <property type="match status" value="1"/>
</dbReference>
<dbReference type="CDD" id="cd16529">
    <property type="entry name" value="RING-HC_RAD18"/>
    <property type="match status" value="1"/>
</dbReference>
<evidence type="ECO:0000256" key="17">
    <source>
        <dbReference type="ARBA" id="ARBA00066140"/>
    </source>
</evidence>
<evidence type="ECO:0000256" key="19">
    <source>
        <dbReference type="PROSITE-ProRule" id="PRU01256"/>
    </source>
</evidence>
<protein>
    <recommendedName>
        <fullName evidence="6 20">Postreplication repair E3 ubiquitin-protein ligase RAD18</fullName>
        <ecNumber evidence="5 20">2.3.2.27</ecNumber>
    </recommendedName>
    <alternativeName>
        <fullName evidence="20">RING-type E3 ubiquitin transferase RAD18</fullName>
    </alternativeName>
</protein>
<dbReference type="HOGENOM" id="CLU_028491_1_0_1"/>
<dbReference type="PROSITE" id="PS51908">
    <property type="entry name" value="ZF_UBZ4"/>
    <property type="match status" value="1"/>
</dbReference>
<sequence>MHDPYEVTDSTDWLPTPLAALAPLDSSLRCRVCKDFFTTPMMTSCSHTFCSLCIRRYLSQEGRCPACREPDQEVKLRRNWVVEELVANFTASRKGLFTFATAAAASRSEAPTADSERPKKRRRVVTEPTINGVERRNTRSQSKRDAEDASQQSAPSTQVTIEDSEEGSVYEDDADDAHKSPHFEVENQEPNDGLVACPCCHRRMKETLINTHLDKCIAGESTTPLEGGSSPAPPSRAQTVTPVTMAYTQQKPLKQNDRLPFINYNLLAENGLRKKLRDLGIPSHGSKELMRKRHTEWVNLWNANCDSSRPVTKRQLLSDLRIWEDTLGRQMEKPPNIGFMAKDFDRDLHVKSQKNNFDDLIKKARQKVTAVTEKGQDTVLNGAAPAVSTSESGPVSIPGEIDTAAAIAVQQPNPEPEPAGSVATASGTPDQQQDQDEKFANTGPPSSLAEAPTLPKQDSRGVQMDSLEVDQHPSTGRFFT</sequence>
<evidence type="ECO:0000256" key="10">
    <source>
        <dbReference type="ARBA" id="ARBA00022771"/>
    </source>
</evidence>
<keyword evidence="14 19" id="KW-0234">DNA repair</keyword>
<dbReference type="Proteomes" id="UP000053342">
    <property type="component" value="Unassembled WGS sequence"/>
</dbReference>
<comment type="function">
    <text evidence="16 20">E3 RING-finger protein, member of the UBC2/RAD6 epistasis group. Associates to the E2 ubiquitin conjugating enzyme UBC2/RAD6 to form the UBC2-RAD18 ubiquitin ligase complex involved in postreplicative repair (PRR) of damaged DNA.</text>
</comment>
<comment type="catalytic activity">
    <reaction evidence="1 20">
        <text>S-ubiquitinyl-[E2 ubiquitin-conjugating enzyme]-L-cysteine + [acceptor protein]-L-lysine = [E2 ubiquitin-conjugating enzyme]-L-cysteine + N(6)-ubiquitinyl-[acceptor protein]-L-lysine.</text>
        <dbReference type="EC" id="2.3.2.27"/>
    </reaction>
</comment>
<dbReference type="GO" id="GO:0003697">
    <property type="term" value="F:single-stranded DNA binding"/>
    <property type="evidence" value="ECO:0007669"/>
    <property type="project" value="UniProtKB-UniRule"/>
</dbReference>
<proteinExistence type="inferred from homology"/>
<dbReference type="Gene3D" id="3.30.160.60">
    <property type="entry name" value="Classic Zinc Finger"/>
    <property type="match status" value="1"/>
</dbReference>
<dbReference type="STRING" id="215243.A0A0D2BMU7"/>
<evidence type="ECO:0000256" key="21">
    <source>
        <dbReference type="SAM" id="MobiDB-lite"/>
    </source>
</evidence>
<dbReference type="PROSITE" id="PS50800">
    <property type="entry name" value="SAP"/>
    <property type="match status" value="1"/>
</dbReference>
<comment type="subcellular location">
    <subcellularLocation>
        <location evidence="2 20">Nucleus</location>
    </subcellularLocation>
</comment>
<dbReference type="InterPro" id="IPR003034">
    <property type="entry name" value="SAP_dom"/>
</dbReference>
<dbReference type="GO" id="GO:0006281">
    <property type="term" value="P:DNA repair"/>
    <property type="evidence" value="ECO:0007669"/>
    <property type="project" value="UniProtKB-KW"/>
</dbReference>
<dbReference type="GO" id="GO:0097505">
    <property type="term" value="C:Rad6-Rad18 complex"/>
    <property type="evidence" value="ECO:0007669"/>
    <property type="project" value="TreeGrafter"/>
</dbReference>
<dbReference type="VEuPathDB" id="FungiDB:PV06_08631"/>
<dbReference type="UniPathway" id="UPA00143"/>
<keyword evidence="12 20" id="KW-0862">Zinc</keyword>
<evidence type="ECO:0000256" key="13">
    <source>
        <dbReference type="ARBA" id="ARBA00023125"/>
    </source>
</evidence>
<dbReference type="PROSITE" id="PS00518">
    <property type="entry name" value="ZF_RING_1"/>
    <property type="match status" value="1"/>
</dbReference>
<keyword evidence="7 20" id="KW-0808">Transferase</keyword>
<dbReference type="EC" id="2.3.2.27" evidence="5 20"/>
<evidence type="ECO:0000313" key="25">
    <source>
        <dbReference type="EMBL" id="KIW38792.1"/>
    </source>
</evidence>